<dbReference type="Gene3D" id="3.30.2010.10">
    <property type="entry name" value="Metalloproteases ('zincins'), catalytic domain"/>
    <property type="match status" value="1"/>
</dbReference>
<feature type="domain" description="SprT-like" evidence="8">
    <location>
        <begin position="15"/>
        <end position="164"/>
    </location>
</feature>
<evidence type="ECO:0000256" key="3">
    <source>
        <dbReference type="ARBA" id="ARBA00020082"/>
    </source>
</evidence>
<organism evidence="9 10">
    <name type="scientific">Ferrimonas pelagia</name>
    <dbReference type="NCBI Taxonomy" id="1177826"/>
    <lineage>
        <taxon>Bacteria</taxon>
        <taxon>Pseudomonadati</taxon>
        <taxon>Pseudomonadota</taxon>
        <taxon>Gammaproteobacteria</taxon>
        <taxon>Alteromonadales</taxon>
        <taxon>Ferrimonadaceae</taxon>
        <taxon>Ferrimonas</taxon>
    </lineage>
</organism>
<proteinExistence type="inferred from homology"/>
<comment type="caution">
    <text evidence="9">The sequence shown here is derived from an EMBL/GenBank/DDBJ whole genome shotgun (WGS) entry which is preliminary data.</text>
</comment>
<sequence>MSQRSPVQLQQAVLDRVQQCYQQAQQRLQRPFPLPQIEFRLRGQSAGVAHLQQNRIRFNPVLLAQNPDAFIDEVVPHEIAHLLVWQLHGRVRPHGREWQSLMQSVFDRQGRTCHAFDVSSVRPQTYAYRCQCQAHQLTVRRHNKVQRGQAQYQCRRCNTPLQACD</sequence>
<feature type="binding site" evidence="7">
    <location>
        <position position="81"/>
    </location>
    <ligand>
        <name>Zn(2+)</name>
        <dbReference type="ChEBI" id="CHEBI:29105"/>
    </ligand>
</feature>
<keyword evidence="10" id="KW-1185">Reference proteome</keyword>
<reference evidence="10" key="1">
    <citation type="journal article" date="2019" name="Int. J. Syst. Evol. Microbiol.">
        <title>The Global Catalogue of Microorganisms (GCM) 10K type strain sequencing project: providing services to taxonomists for standard genome sequencing and annotation.</title>
        <authorList>
            <consortium name="The Broad Institute Genomics Platform"/>
            <consortium name="The Broad Institute Genome Sequencing Center for Infectious Disease"/>
            <person name="Wu L."/>
            <person name="Ma J."/>
        </authorList>
    </citation>
    <scope>NUCLEOTIDE SEQUENCE [LARGE SCALE GENOMIC DNA]</scope>
    <source>
        <strain evidence="10">JCM 18401</strain>
    </source>
</reference>
<dbReference type="NCBIfam" id="NF003421">
    <property type="entry name" value="PRK04860.1"/>
    <property type="match status" value="1"/>
</dbReference>
<evidence type="ECO:0000256" key="5">
    <source>
        <dbReference type="ARBA" id="ARBA00022723"/>
    </source>
</evidence>
<dbReference type="Proteomes" id="UP001499988">
    <property type="component" value="Unassembled WGS sequence"/>
</dbReference>
<evidence type="ECO:0000313" key="10">
    <source>
        <dbReference type="Proteomes" id="UP001499988"/>
    </source>
</evidence>
<dbReference type="InterPro" id="IPR006640">
    <property type="entry name" value="SprT-like_domain"/>
</dbReference>
<dbReference type="HAMAP" id="MF_00746">
    <property type="entry name" value="SprT"/>
    <property type="match status" value="1"/>
</dbReference>
<dbReference type="Pfam" id="PF10263">
    <property type="entry name" value="SprT-like"/>
    <property type="match status" value="1"/>
</dbReference>
<dbReference type="PANTHER" id="PTHR38773:SF1">
    <property type="entry name" value="PROTEIN SPRT"/>
    <property type="match status" value="1"/>
</dbReference>
<accession>A0ABP9EC14</accession>
<evidence type="ECO:0000256" key="7">
    <source>
        <dbReference type="HAMAP-Rule" id="MF_00746"/>
    </source>
</evidence>
<dbReference type="Pfam" id="PF17283">
    <property type="entry name" value="Zn_ribbon_SprT"/>
    <property type="match status" value="1"/>
</dbReference>
<evidence type="ECO:0000256" key="6">
    <source>
        <dbReference type="ARBA" id="ARBA00022833"/>
    </source>
</evidence>
<comment type="similarity">
    <text evidence="2 7">Belongs to the SprT family.</text>
</comment>
<feature type="binding site" evidence="7">
    <location>
        <position position="77"/>
    </location>
    <ligand>
        <name>Zn(2+)</name>
        <dbReference type="ChEBI" id="CHEBI:29105"/>
    </ligand>
</feature>
<dbReference type="RefSeq" id="WP_345332836.1">
    <property type="nucleotide sequence ID" value="NZ_BAABJZ010000006.1"/>
</dbReference>
<feature type="active site" evidence="7">
    <location>
        <position position="78"/>
    </location>
</feature>
<dbReference type="GO" id="GO:0008237">
    <property type="term" value="F:metallopeptidase activity"/>
    <property type="evidence" value="ECO:0007669"/>
    <property type="project" value="UniProtKB-KW"/>
</dbReference>
<dbReference type="EMBL" id="BAABJZ010000006">
    <property type="protein sequence ID" value="GAA4874214.1"/>
    <property type="molecule type" value="Genomic_DNA"/>
</dbReference>
<evidence type="ECO:0000313" key="9">
    <source>
        <dbReference type="EMBL" id="GAA4874214.1"/>
    </source>
</evidence>
<keyword evidence="9" id="KW-0378">Hydrolase</keyword>
<keyword evidence="9" id="KW-0645">Protease</keyword>
<evidence type="ECO:0000256" key="2">
    <source>
        <dbReference type="ARBA" id="ARBA00006591"/>
    </source>
</evidence>
<gene>
    <name evidence="7" type="primary">sprT</name>
    <name evidence="9" type="ORF">GCM10023333_03860</name>
</gene>
<keyword evidence="4 7" id="KW-0963">Cytoplasm</keyword>
<evidence type="ECO:0000256" key="4">
    <source>
        <dbReference type="ARBA" id="ARBA00022490"/>
    </source>
</evidence>
<protein>
    <recommendedName>
        <fullName evidence="3 7">Protein SprT</fullName>
    </recommendedName>
</protein>
<dbReference type="PANTHER" id="PTHR38773">
    <property type="entry name" value="PROTEIN SPRT"/>
    <property type="match status" value="1"/>
</dbReference>
<dbReference type="SMART" id="SM00731">
    <property type="entry name" value="SprT"/>
    <property type="match status" value="1"/>
</dbReference>
<dbReference type="InterPro" id="IPR035240">
    <property type="entry name" value="SprT_Zn_ribbon"/>
</dbReference>
<comment type="cofactor">
    <cofactor evidence="7">
        <name>Zn(2+)</name>
        <dbReference type="ChEBI" id="CHEBI:29105"/>
    </cofactor>
    <text evidence="7">Binds 1 zinc ion.</text>
</comment>
<keyword evidence="9" id="KW-0482">Metalloprotease</keyword>
<keyword evidence="6 7" id="KW-0862">Zinc</keyword>
<name>A0ABP9EC14_9GAMM</name>
<keyword evidence="5 7" id="KW-0479">Metal-binding</keyword>
<dbReference type="InterPro" id="IPR023483">
    <property type="entry name" value="Uncharacterised_SprT"/>
</dbReference>
<evidence type="ECO:0000259" key="8">
    <source>
        <dbReference type="SMART" id="SM00731"/>
    </source>
</evidence>
<comment type="subcellular location">
    <subcellularLocation>
        <location evidence="1 7">Cytoplasm</location>
    </subcellularLocation>
</comment>
<evidence type="ECO:0000256" key="1">
    <source>
        <dbReference type="ARBA" id="ARBA00004496"/>
    </source>
</evidence>